<evidence type="ECO:0000313" key="1">
    <source>
        <dbReference type="EMBL" id="KAI5665359.1"/>
    </source>
</evidence>
<keyword evidence="2" id="KW-1185">Reference proteome</keyword>
<evidence type="ECO:0000313" key="2">
    <source>
        <dbReference type="Proteomes" id="UP001060085"/>
    </source>
</evidence>
<organism evidence="1 2">
    <name type="scientific">Catharanthus roseus</name>
    <name type="common">Madagascar periwinkle</name>
    <name type="synonym">Vinca rosea</name>
    <dbReference type="NCBI Taxonomy" id="4058"/>
    <lineage>
        <taxon>Eukaryota</taxon>
        <taxon>Viridiplantae</taxon>
        <taxon>Streptophyta</taxon>
        <taxon>Embryophyta</taxon>
        <taxon>Tracheophyta</taxon>
        <taxon>Spermatophyta</taxon>
        <taxon>Magnoliopsida</taxon>
        <taxon>eudicotyledons</taxon>
        <taxon>Gunneridae</taxon>
        <taxon>Pentapetalae</taxon>
        <taxon>asterids</taxon>
        <taxon>lamiids</taxon>
        <taxon>Gentianales</taxon>
        <taxon>Apocynaceae</taxon>
        <taxon>Rauvolfioideae</taxon>
        <taxon>Vinceae</taxon>
        <taxon>Catharanthinae</taxon>
        <taxon>Catharanthus</taxon>
    </lineage>
</organism>
<name>A0ACC0AXV6_CATRO</name>
<reference evidence="2" key="1">
    <citation type="journal article" date="2023" name="Nat. Plants">
        <title>Single-cell RNA sequencing provides a high-resolution roadmap for understanding the multicellular compartmentation of specialized metabolism.</title>
        <authorList>
            <person name="Sun S."/>
            <person name="Shen X."/>
            <person name="Li Y."/>
            <person name="Li Y."/>
            <person name="Wang S."/>
            <person name="Li R."/>
            <person name="Zhang H."/>
            <person name="Shen G."/>
            <person name="Guo B."/>
            <person name="Wei J."/>
            <person name="Xu J."/>
            <person name="St-Pierre B."/>
            <person name="Chen S."/>
            <person name="Sun C."/>
        </authorList>
    </citation>
    <scope>NUCLEOTIDE SEQUENCE [LARGE SCALE GENOMIC DNA]</scope>
</reference>
<dbReference type="Proteomes" id="UP001060085">
    <property type="component" value="Linkage Group LG04"/>
</dbReference>
<comment type="caution">
    <text evidence="1">The sequence shown here is derived from an EMBL/GenBank/DDBJ whole genome shotgun (WGS) entry which is preliminary data.</text>
</comment>
<accession>A0ACC0AXV6</accession>
<proteinExistence type="predicted"/>
<dbReference type="EMBL" id="CM044704">
    <property type="protein sequence ID" value="KAI5665359.1"/>
    <property type="molecule type" value="Genomic_DNA"/>
</dbReference>
<protein>
    <submittedName>
        <fullName evidence="1">Uncharacterized protein</fullName>
    </submittedName>
</protein>
<sequence length="365" mass="40976">MAISSSQLCFLVAIIALFLIHPSESYPYPKSLFIFGDSIYDPGNNNFINTTTLLQANFIPYGETFFNYPTGRFSDGRLIPDFIAEFAKLPFIRPYLQPKNNHRLPYYGLNFASGGAGALSETFSGLAIDLKMQLNYFKKVASELRSKLGEKGSKSLLSNAIYMFSIGNNDYLFPFSSNSSAIKDYGPQQFAQMVIGNFTYVIEEIYKTGGRKFGLVNIPQLGCTPGLRIINNGECVEEMTALAKLHNVLFNEKINEIKKKLHGFHYSLFDFFGISTEIKNNPSKFGFKEVKSACCGSGPLRGINSCGGKRGVEEFELCNDVDEYFFFDSNHPTESAYRQLANIMWNGDEKFTGPYSLKSLFEITF</sequence>
<gene>
    <name evidence="1" type="ORF">M9H77_15212</name>
</gene>